<gene>
    <name evidence="2" type="ORF">FJV41_21730</name>
</gene>
<keyword evidence="1" id="KW-0812">Transmembrane</keyword>
<name>A0A540WXV8_9BACT</name>
<comment type="caution">
    <text evidence="2">The sequence shown here is derived from an EMBL/GenBank/DDBJ whole genome shotgun (WGS) entry which is preliminary data.</text>
</comment>
<reference evidence="2 3" key="1">
    <citation type="submission" date="2019-06" db="EMBL/GenBank/DDBJ databases">
        <authorList>
            <person name="Livingstone P."/>
            <person name="Whitworth D."/>
        </authorList>
    </citation>
    <scope>NUCLEOTIDE SEQUENCE [LARGE SCALE GENOMIC DNA]</scope>
    <source>
        <strain evidence="2 3">AM401</strain>
    </source>
</reference>
<dbReference type="Pfam" id="PF11066">
    <property type="entry name" value="DUF2867"/>
    <property type="match status" value="1"/>
</dbReference>
<sequence>MDMRSRMSEGRPRMRVTTGTLLMVVGGLHQVVGLVLYRGPLWEMASAGVLASVPEDMGARAAAFWFLVAGWGMMLLGALARWVERETGRPPPASFGWGLLGLGVFLVVPMPVTGGWVLLPLGLLALRRAHRFVKALPGVPPEFLEGAHHVDVKTVESELSLREFVARLMSYQPAWVTALFTVRGVFVRLLGLRQVGVPQPRRLRAEDVPMSRGATAAFFTVRHAEEERAWVVGAEDSHLDAVLAVCVEPGPTLPRRFHVVTVVRYRNWAGPVYFNVIRPFHHLVVGAMARAAAGTLGSVATSGAPTAHR</sequence>
<feature type="transmembrane region" description="Helical" evidence="1">
    <location>
        <begin position="95"/>
        <end position="119"/>
    </location>
</feature>
<dbReference type="AlphaFoldDB" id="A0A540WXV8"/>
<evidence type="ECO:0000313" key="3">
    <source>
        <dbReference type="Proteomes" id="UP000315369"/>
    </source>
</evidence>
<evidence type="ECO:0000256" key="1">
    <source>
        <dbReference type="SAM" id="Phobius"/>
    </source>
</evidence>
<dbReference type="Pfam" id="PF20064">
    <property type="entry name" value="DUF6463"/>
    <property type="match status" value="1"/>
</dbReference>
<feature type="transmembrane region" description="Helical" evidence="1">
    <location>
        <begin position="21"/>
        <end position="42"/>
    </location>
</feature>
<keyword evidence="3" id="KW-1185">Reference proteome</keyword>
<dbReference type="InterPro" id="IPR021295">
    <property type="entry name" value="DUF2867"/>
</dbReference>
<accession>A0A540WXV8</accession>
<keyword evidence="1" id="KW-1133">Transmembrane helix</keyword>
<dbReference type="InterPro" id="IPR045590">
    <property type="entry name" value="DUF6463"/>
</dbReference>
<feature type="transmembrane region" description="Helical" evidence="1">
    <location>
        <begin position="62"/>
        <end position="83"/>
    </location>
</feature>
<evidence type="ECO:0000313" key="2">
    <source>
        <dbReference type="EMBL" id="TQF13831.1"/>
    </source>
</evidence>
<organism evidence="2 3">
    <name type="scientific">Myxococcus llanfairpwllgwyngyllgogerychwyrndrobwllllantysiliogogogochensis</name>
    <dbReference type="NCBI Taxonomy" id="2590453"/>
    <lineage>
        <taxon>Bacteria</taxon>
        <taxon>Pseudomonadati</taxon>
        <taxon>Myxococcota</taxon>
        <taxon>Myxococcia</taxon>
        <taxon>Myxococcales</taxon>
        <taxon>Cystobacterineae</taxon>
        <taxon>Myxococcaceae</taxon>
        <taxon>Myxococcus</taxon>
    </lineage>
</organism>
<proteinExistence type="predicted"/>
<protein>
    <submittedName>
        <fullName evidence="2">DUF2867 domain-containing protein</fullName>
    </submittedName>
</protein>
<dbReference type="EMBL" id="VIFM01000086">
    <property type="protein sequence ID" value="TQF13831.1"/>
    <property type="molecule type" value="Genomic_DNA"/>
</dbReference>
<keyword evidence="1" id="KW-0472">Membrane</keyword>
<dbReference type="OrthoDB" id="7058586at2"/>
<dbReference type="Proteomes" id="UP000315369">
    <property type="component" value="Unassembled WGS sequence"/>
</dbReference>